<dbReference type="InterPro" id="IPR036938">
    <property type="entry name" value="PAP2/HPO_sf"/>
</dbReference>
<dbReference type="InterPro" id="IPR000326">
    <property type="entry name" value="PAP2/HPO"/>
</dbReference>
<proteinExistence type="predicted"/>
<evidence type="ECO:0000259" key="1">
    <source>
        <dbReference type="SMART" id="SM00014"/>
    </source>
</evidence>
<keyword evidence="3" id="KW-1185">Reference proteome</keyword>
<dbReference type="RefSeq" id="WP_175549921.1">
    <property type="nucleotide sequence ID" value="NZ_FQUM01000001.1"/>
</dbReference>
<dbReference type="STRING" id="1484053.SAMN05444274_101427"/>
<feature type="domain" description="Phosphatidic acid phosphatase type 2/haloperoxidase" evidence="1">
    <location>
        <begin position="147"/>
        <end position="245"/>
    </location>
</feature>
<protein>
    <submittedName>
        <fullName evidence="2">PAP2 superfamily protein</fullName>
    </submittedName>
</protein>
<dbReference type="PANTHER" id="PTHR14969">
    <property type="entry name" value="SPHINGOSINE-1-PHOSPHATE PHOSPHOHYDROLASE"/>
    <property type="match status" value="1"/>
</dbReference>
<dbReference type="Pfam" id="PF01569">
    <property type="entry name" value="PAP2"/>
    <property type="match status" value="1"/>
</dbReference>
<accession>A0A1M4TPV2</accession>
<dbReference type="Proteomes" id="UP000184164">
    <property type="component" value="Unassembled WGS sequence"/>
</dbReference>
<evidence type="ECO:0000313" key="3">
    <source>
        <dbReference type="Proteomes" id="UP000184164"/>
    </source>
</evidence>
<reference evidence="2 3" key="1">
    <citation type="submission" date="2016-11" db="EMBL/GenBank/DDBJ databases">
        <authorList>
            <person name="Jaros S."/>
            <person name="Januszkiewicz K."/>
            <person name="Wedrychowicz H."/>
        </authorList>
    </citation>
    <scope>NUCLEOTIDE SEQUENCE [LARGE SCALE GENOMIC DNA]</scope>
    <source>
        <strain evidence="2 3">DSM 26910</strain>
    </source>
</reference>
<dbReference type="CDD" id="cd03394">
    <property type="entry name" value="PAP2_like_5"/>
    <property type="match status" value="1"/>
</dbReference>
<dbReference type="AlphaFoldDB" id="A0A1M4TPV2"/>
<sequence>MDLPFLRILIFLQLLICGAVYPLSAHAFSEEKNAATKERLDNSSSSFKTNAAYYFHREDSVHRLNFRYPDKKRGLKPWIAPAVLISGGTALHFATEAKTNVRDFMQENLEYHGTVDDYLQYAPGVAVYVFNALGIKGKNNFGNSTALLIKSFLLNGLITDQLKYRVNEPRPNGGVRSFPSGHTSKAFMFAHFMHKEFGELSPWYSVAAYSSAATVAYMRVAKSAHWVSDVIAGAGIGILSTELVYLTHQYKWDNEHLQRFDIFPFRLGNQKGVTLVYNF</sequence>
<evidence type="ECO:0000313" key="2">
    <source>
        <dbReference type="EMBL" id="SHE46530.1"/>
    </source>
</evidence>
<name>A0A1M4TPV2_9BACT</name>
<dbReference type="SMART" id="SM00014">
    <property type="entry name" value="acidPPc"/>
    <property type="match status" value="1"/>
</dbReference>
<gene>
    <name evidence="2" type="ORF">SAMN05444274_101427</name>
</gene>
<dbReference type="PANTHER" id="PTHR14969:SF13">
    <property type="entry name" value="AT30094P"/>
    <property type="match status" value="1"/>
</dbReference>
<dbReference type="SUPFAM" id="SSF48317">
    <property type="entry name" value="Acid phosphatase/Vanadium-dependent haloperoxidase"/>
    <property type="match status" value="1"/>
</dbReference>
<dbReference type="EMBL" id="FQUM01000001">
    <property type="protein sequence ID" value="SHE46530.1"/>
    <property type="molecule type" value="Genomic_DNA"/>
</dbReference>
<organism evidence="2 3">
    <name type="scientific">Mariniphaga anaerophila</name>
    <dbReference type="NCBI Taxonomy" id="1484053"/>
    <lineage>
        <taxon>Bacteria</taxon>
        <taxon>Pseudomonadati</taxon>
        <taxon>Bacteroidota</taxon>
        <taxon>Bacteroidia</taxon>
        <taxon>Marinilabiliales</taxon>
        <taxon>Prolixibacteraceae</taxon>
        <taxon>Mariniphaga</taxon>
    </lineage>
</organism>
<dbReference type="Gene3D" id="1.20.144.10">
    <property type="entry name" value="Phosphatidic acid phosphatase type 2/haloperoxidase"/>
    <property type="match status" value="1"/>
</dbReference>